<protein>
    <submittedName>
        <fullName evidence="1">Uncharacterized protein</fullName>
    </submittedName>
</protein>
<accession>A0ABQ6NU59</accession>
<dbReference type="EMBL" id="BTCL01000020">
    <property type="protein sequence ID" value="GMK47519.1"/>
    <property type="molecule type" value="Genomic_DNA"/>
</dbReference>
<organism evidence="1 2">
    <name type="scientific">Paenibacillus glycanilyticus</name>
    <dbReference type="NCBI Taxonomy" id="126569"/>
    <lineage>
        <taxon>Bacteria</taxon>
        <taxon>Bacillati</taxon>
        <taxon>Bacillota</taxon>
        <taxon>Bacilli</taxon>
        <taxon>Bacillales</taxon>
        <taxon>Paenibacillaceae</taxon>
        <taxon>Paenibacillus</taxon>
    </lineage>
</organism>
<comment type="caution">
    <text evidence="1">The sequence shown here is derived from an EMBL/GenBank/DDBJ whole genome shotgun (WGS) entry which is preliminary data.</text>
</comment>
<sequence>MLRPGAKDDPRDWGGWVPAIYVGRYEDGHNNILQLIELWNKSLGDENCYHQIHLKESDY</sequence>
<reference evidence="1 2" key="1">
    <citation type="submission" date="2023-05" db="EMBL/GenBank/DDBJ databases">
        <title>Draft genome of Paenibacillus sp. CCS26.</title>
        <authorList>
            <person name="Akita H."/>
            <person name="Shinto Y."/>
            <person name="Kimura Z."/>
        </authorList>
    </citation>
    <scope>NUCLEOTIDE SEQUENCE [LARGE SCALE GENOMIC DNA]</scope>
    <source>
        <strain evidence="1 2">CCS26</strain>
    </source>
</reference>
<gene>
    <name evidence="1" type="ORF">PghCCS26_46490</name>
</gene>
<proteinExistence type="predicted"/>
<dbReference type="Proteomes" id="UP001285921">
    <property type="component" value="Unassembled WGS sequence"/>
</dbReference>
<evidence type="ECO:0000313" key="2">
    <source>
        <dbReference type="Proteomes" id="UP001285921"/>
    </source>
</evidence>
<keyword evidence="2" id="KW-1185">Reference proteome</keyword>
<evidence type="ECO:0000313" key="1">
    <source>
        <dbReference type="EMBL" id="GMK47519.1"/>
    </source>
</evidence>
<name>A0ABQ6NU59_9BACL</name>